<evidence type="ECO:0000259" key="1">
    <source>
        <dbReference type="Pfam" id="PF01494"/>
    </source>
</evidence>
<gene>
    <name evidence="2" type="ORF">RJ40_03575</name>
</gene>
<accession>A0A8A3S4H2</accession>
<reference evidence="2" key="1">
    <citation type="journal article" date="2001" name="Int. J. Syst. Evol. Microbiol.">
        <title>Methanofollis aquaemaris sp. nov., a methanogen isolated from an aquaculture fish pond.</title>
        <authorList>
            <person name="Lai M.C."/>
            <person name="Chen S.C."/>
        </authorList>
    </citation>
    <scope>NUCLEOTIDE SEQUENCE</scope>
    <source>
        <strain evidence="2">N2F9704</strain>
    </source>
</reference>
<dbReference type="InterPro" id="IPR036188">
    <property type="entry name" value="FAD/NAD-bd_sf"/>
</dbReference>
<dbReference type="Gene3D" id="3.30.9.10">
    <property type="entry name" value="D-Amino Acid Oxidase, subunit A, domain 2"/>
    <property type="match status" value="1"/>
</dbReference>
<dbReference type="PRINTS" id="PR00420">
    <property type="entry name" value="RNGMNOXGNASE"/>
</dbReference>
<proteinExistence type="predicted"/>
<dbReference type="InterPro" id="IPR011777">
    <property type="entry name" value="Geranylgeranyl_Rdtase_fam"/>
</dbReference>
<dbReference type="Pfam" id="PF01494">
    <property type="entry name" value="FAD_binding_3"/>
    <property type="match status" value="1"/>
</dbReference>
<dbReference type="InterPro" id="IPR050407">
    <property type="entry name" value="Geranylgeranyl_reductase"/>
</dbReference>
<dbReference type="GO" id="GO:0071949">
    <property type="term" value="F:FAD binding"/>
    <property type="evidence" value="ECO:0007669"/>
    <property type="project" value="InterPro"/>
</dbReference>
<dbReference type="EMBL" id="CP036172">
    <property type="protein sequence ID" value="QSZ66641.1"/>
    <property type="molecule type" value="Genomic_DNA"/>
</dbReference>
<dbReference type="Gene3D" id="3.50.50.60">
    <property type="entry name" value="FAD/NAD(P)-binding domain"/>
    <property type="match status" value="1"/>
</dbReference>
<dbReference type="SUPFAM" id="SSF51905">
    <property type="entry name" value="FAD/NAD(P)-binding domain"/>
    <property type="match status" value="1"/>
</dbReference>
<evidence type="ECO:0000313" key="2">
    <source>
        <dbReference type="EMBL" id="QSZ66641.1"/>
    </source>
</evidence>
<protein>
    <submittedName>
        <fullName evidence="2">NAD(P)/FAD-dependent oxidoreductase</fullName>
    </submittedName>
</protein>
<dbReference type="PANTHER" id="PTHR42685">
    <property type="entry name" value="GERANYLGERANYL DIPHOSPHATE REDUCTASE"/>
    <property type="match status" value="1"/>
</dbReference>
<dbReference type="PANTHER" id="PTHR42685:SF18">
    <property type="entry name" value="DIGERANYLGERANYLGLYCEROPHOSPHOLIPID REDUCTASE"/>
    <property type="match status" value="1"/>
</dbReference>
<sequence length="389" mass="41294">MYDVAVVGAGPSGSAAARACAEAGLSVLCIEEHAAPGFPVQCAGLLSCRAFSGCEVSDRSVLNTVQGARVVSDLGAEVFFDAQETKAYVVDRAILDEEMAMDAASAGAVFWPKTSVVGREEGRLVTRGASGRRDVGVKMVIAADGPRSSMARMLGLARAPVYLSGVQADIPLDLDTRYVEVHPNAAPQFFAWVIPTGEGRARVGLCGTGGVREAFTRFASRYPTGCTHLVTGTIPLGTMPRTYGQRTLFVGDAAGMAKPTSGGGVYTGVRAARHAAGVAASCCEADDFSDRTLAAYERRWQADFGQELSLGMRLFRLRQELSTEKMDVLIRTLSDPGVTDLIVEHGDMDRPGDLVRRLMIKPKVLLGLVTVAGPAVRVLLKENIVQVNK</sequence>
<feature type="domain" description="FAD-binding" evidence="1">
    <location>
        <begin position="2"/>
        <end position="158"/>
    </location>
</feature>
<evidence type="ECO:0000313" key="3">
    <source>
        <dbReference type="Proteomes" id="UP001042704"/>
    </source>
</evidence>
<dbReference type="Proteomes" id="UP001042704">
    <property type="component" value="Chromosome"/>
</dbReference>
<dbReference type="NCBIfam" id="TIGR02032">
    <property type="entry name" value="GG-red-SF"/>
    <property type="match status" value="1"/>
</dbReference>
<dbReference type="GO" id="GO:0016628">
    <property type="term" value="F:oxidoreductase activity, acting on the CH-CH group of donors, NAD or NADP as acceptor"/>
    <property type="evidence" value="ECO:0007669"/>
    <property type="project" value="InterPro"/>
</dbReference>
<dbReference type="InterPro" id="IPR002938">
    <property type="entry name" value="FAD-bd"/>
</dbReference>
<organism evidence="2 3">
    <name type="scientific">Methanofollis aquaemaris</name>
    <dbReference type="NCBI Taxonomy" id="126734"/>
    <lineage>
        <taxon>Archaea</taxon>
        <taxon>Methanobacteriati</taxon>
        <taxon>Methanobacteriota</taxon>
        <taxon>Stenosarchaea group</taxon>
        <taxon>Methanomicrobia</taxon>
        <taxon>Methanomicrobiales</taxon>
        <taxon>Methanomicrobiaceae</taxon>
        <taxon>Methanofollis</taxon>
    </lineage>
</organism>
<dbReference type="Pfam" id="PF05834">
    <property type="entry name" value="Lycopene_cycl"/>
    <property type="match status" value="1"/>
</dbReference>
<dbReference type="KEGG" id="maqe:RJ40_03575"/>
<dbReference type="AlphaFoldDB" id="A0A8A3S4H2"/>
<reference evidence="2" key="2">
    <citation type="submission" date="2019-02" db="EMBL/GenBank/DDBJ databases">
        <authorList>
            <person name="Chen S.-C."/>
            <person name="Chien H.-H."/>
            <person name="Lai M.-C."/>
        </authorList>
    </citation>
    <scope>NUCLEOTIDE SEQUENCE</scope>
    <source>
        <strain evidence="2">N2F9704</strain>
    </source>
</reference>
<dbReference type="GeneID" id="76423409"/>
<keyword evidence="3" id="KW-1185">Reference proteome</keyword>
<name>A0A8A3S4H2_9EURY</name>
<dbReference type="RefSeq" id="WP_265581994.1">
    <property type="nucleotide sequence ID" value="NZ_CP036172.1"/>
</dbReference>